<dbReference type="GO" id="GO:0051213">
    <property type="term" value="F:dioxygenase activity"/>
    <property type="evidence" value="ECO:0007669"/>
    <property type="project" value="UniProtKB-KW"/>
</dbReference>
<dbReference type="InterPro" id="IPR013785">
    <property type="entry name" value="Aldolase_TIM"/>
</dbReference>
<gene>
    <name evidence="1" type="ORF">EK21DRAFT_56672</name>
</gene>
<organism evidence="1 2">
    <name type="scientific">Setomelanomma holmii</name>
    <dbReference type="NCBI Taxonomy" id="210430"/>
    <lineage>
        <taxon>Eukaryota</taxon>
        <taxon>Fungi</taxon>
        <taxon>Dikarya</taxon>
        <taxon>Ascomycota</taxon>
        <taxon>Pezizomycotina</taxon>
        <taxon>Dothideomycetes</taxon>
        <taxon>Pleosporomycetidae</taxon>
        <taxon>Pleosporales</taxon>
        <taxon>Pleosporineae</taxon>
        <taxon>Phaeosphaeriaceae</taxon>
        <taxon>Setomelanomma</taxon>
    </lineage>
</organism>
<dbReference type="SUPFAM" id="SSF51412">
    <property type="entry name" value="Inosine monophosphate dehydrogenase (IMPDH)"/>
    <property type="match status" value="1"/>
</dbReference>
<dbReference type="Pfam" id="PF03060">
    <property type="entry name" value="NMO"/>
    <property type="match status" value="1"/>
</dbReference>
<dbReference type="OrthoDB" id="10265891at2759"/>
<accession>A0A9P4LP17</accession>
<sequence length="134" mass="14124">MPPPLTTPLTTLLRIQHPIMLAGMDQVAGPELAAAVTNAGGFGTLGGARYTPKMLKEMIAEMKDLLDRKDAPFGVDLLLPKIGGGARATNYDYTGGHLDEMLDIIIESGATLFVSAVGVAPQWAIDKLHKAGVL</sequence>
<evidence type="ECO:0000313" key="1">
    <source>
        <dbReference type="EMBL" id="KAF2034501.1"/>
    </source>
</evidence>
<dbReference type="PANTHER" id="PTHR32332">
    <property type="entry name" value="2-NITROPROPANE DIOXYGENASE"/>
    <property type="match status" value="1"/>
</dbReference>
<reference evidence="1" key="1">
    <citation type="journal article" date="2020" name="Stud. Mycol.">
        <title>101 Dothideomycetes genomes: a test case for predicting lifestyles and emergence of pathogens.</title>
        <authorList>
            <person name="Haridas S."/>
            <person name="Albert R."/>
            <person name="Binder M."/>
            <person name="Bloem J."/>
            <person name="Labutti K."/>
            <person name="Salamov A."/>
            <person name="Andreopoulos B."/>
            <person name="Baker S."/>
            <person name="Barry K."/>
            <person name="Bills G."/>
            <person name="Bluhm B."/>
            <person name="Cannon C."/>
            <person name="Castanera R."/>
            <person name="Culley D."/>
            <person name="Daum C."/>
            <person name="Ezra D."/>
            <person name="Gonzalez J."/>
            <person name="Henrissat B."/>
            <person name="Kuo A."/>
            <person name="Liang C."/>
            <person name="Lipzen A."/>
            <person name="Lutzoni F."/>
            <person name="Magnuson J."/>
            <person name="Mondo S."/>
            <person name="Nolan M."/>
            <person name="Ohm R."/>
            <person name="Pangilinan J."/>
            <person name="Park H.-J."/>
            <person name="Ramirez L."/>
            <person name="Alfaro M."/>
            <person name="Sun H."/>
            <person name="Tritt A."/>
            <person name="Yoshinaga Y."/>
            <person name="Zwiers L.-H."/>
            <person name="Turgeon B."/>
            <person name="Goodwin S."/>
            <person name="Spatafora J."/>
            <person name="Crous P."/>
            <person name="Grigoriev I."/>
        </authorList>
    </citation>
    <scope>NUCLEOTIDE SEQUENCE</scope>
    <source>
        <strain evidence="1">CBS 110217</strain>
    </source>
</reference>
<dbReference type="Gene3D" id="3.20.20.70">
    <property type="entry name" value="Aldolase class I"/>
    <property type="match status" value="1"/>
</dbReference>
<dbReference type="Proteomes" id="UP000799777">
    <property type="component" value="Unassembled WGS sequence"/>
</dbReference>
<keyword evidence="2" id="KW-1185">Reference proteome</keyword>
<name>A0A9P4LP17_9PLEO</name>
<keyword evidence="1" id="KW-0560">Oxidoreductase</keyword>
<protein>
    <submittedName>
        <fullName evidence="1">2-nitropropane dioxygenase</fullName>
    </submittedName>
</protein>
<dbReference type="AlphaFoldDB" id="A0A9P4LP17"/>
<dbReference type="EMBL" id="ML978161">
    <property type="protein sequence ID" value="KAF2034501.1"/>
    <property type="molecule type" value="Genomic_DNA"/>
</dbReference>
<dbReference type="PANTHER" id="PTHR32332:SF31">
    <property type="entry name" value="2-NITROPROPANE DIOXYGENASE FAMILY, PUTATIVE (AFU_ORTHOLOGUE AFUA_2G09850)-RELATED"/>
    <property type="match status" value="1"/>
</dbReference>
<proteinExistence type="predicted"/>
<keyword evidence="1" id="KW-0223">Dioxygenase</keyword>
<evidence type="ECO:0000313" key="2">
    <source>
        <dbReference type="Proteomes" id="UP000799777"/>
    </source>
</evidence>
<comment type="caution">
    <text evidence="1">The sequence shown here is derived from an EMBL/GenBank/DDBJ whole genome shotgun (WGS) entry which is preliminary data.</text>
</comment>